<keyword evidence="5 7" id="KW-0472">Membrane</keyword>
<evidence type="ECO:0000256" key="2">
    <source>
        <dbReference type="ARBA" id="ARBA00022448"/>
    </source>
</evidence>
<comment type="similarity">
    <text evidence="7">Belongs to the TonB-dependent receptor family.</text>
</comment>
<keyword evidence="8" id="KW-0732">Signal</keyword>
<dbReference type="InterPro" id="IPR039426">
    <property type="entry name" value="TonB-dep_rcpt-like"/>
</dbReference>
<evidence type="ECO:0000256" key="6">
    <source>
        <dbReference type="ARBA" id="ARBA00023237"/>
    </source>
</evidence>
<dbReference type="Gene3D" id="2.60.40.10">
    <property type="entry name" value="Immunoglobulins"/>
    <property type="match status" value="1"/>
</dbReference>
<evidence type="ECO:0000256" key="1">
    <source>
        <dbReference type="ARBA" id="ARBA00004571"/>
    </source>
</evidence>
<dbReference type="InterPro" id="IPR037066">
    <property type="entry name" value="Plug_dom_sf"/>
</dbReference>
<feature type="chain" id="PRO_5037358846" evidence="8">
    <location>
        <begin position="31"/>
        <end position="991"/>
    </location>
</feature>
<evidence type="ECO:0000256" key="3">
    <source>
        <dbReference type="ARBA" id="ARBA00022452"/>
    </source>
</evidence>
<dbReference type="Proteomes" id="UP000664654">
    <property type="component" value="Unassembled WGS sequence"/>
</dbReference>
<evidence type="ECO:0000313" key="11">
    <source>
        <dbReference type="Proteomes" id="UP000664654"/>
    </source>
</evidence>
<keyword evidence="3 7" id="KW-1134">Transmembrane beta strand</keyword>
<dbReference type="EMBL" id="JAFKCV010000004">
    <property type="protein sequence ID" value="MBN7825238.1"/>
    <property type="molecule type" value="Genomic_DNA"/>
</dbReference>
<keyword evidence="4 7" id="KW-0812">Transmembrane</keyword>
<dbReference type="GO" id="GO:0009279">
    <property type="term" value="C:cell outer membrane"/>
    <property type="evidence" value="ECO:0007669"/>
    <property type="project" value="UniProtKB-SubCell"/>
</dbReference>
<dbReference type="SUPFAM" id="SSF49478">
    <property type="entry name" value="Cna protein B-type domain"/>
    <property type="match status" value="1"/>
</dbReference>
<dbReference type="GO" id="GO:0015344">
    <property type="term" value="F:siderophore uptake transmembrane transporter activity"/>
    <property type="evidence" value="ECO:0007669"/>
    <property type="project" value="TreeGrafter"/>
</dbReference>
<dbReference type="GO" id="GO:0044718">
    <property type="term" value="P:siderophore transmembrane transport"/>
    <property type="evidence" value="ECO:0007669"/>
    <property type="project" value="TreeGrafter"/>
</dbReference>
<dbReference type="Pfam" id="PF25183">
    <property type="entry name" value="OMP_b-brl_4"/>
    <property type="match status" value="2"/>
</dbReference>
<dbReference type="InterPro" id="IPR013783">
    <property type="entry name" value="Ig-like_fold"/>
</dbReference>
<dbReference type="PANTHER" id="PTHR30069">
    <property type="entry name" value="TONB-DEPENDENT OUTER MEMBRANE RECEPTOR"/>
    <property type="match status" value="1"/>
</dbReference>
<keyword evidence="11" id="KW-1185">Reference proteome</keyword>
<dbReference type="PANTHER" id="PTHR30069:SF46">
    <property type="entry name" value="OAR PROTEIN"/>
    <property type="match status" value="1"/>
</dbReference>
<comment type="subcellular location">
    <subcellularLocation>
        <location evidence="1 7">Cell outer membrane</location>
        <topology evidence="1 7">Multi-pass membrane protein</topology>
    </subcellularLocation>
</comment>
<evidence type="ECO:0000259" key="9">
    <source>
        <dbReference type="Pfam" id="PF25183"/>
    </source>
</evidence>
<evidence type="ECO:0000256" key="5">
    <source>
        <dbReference type="ARBA" id="ARBA00023136"/>
    </source>
</evidence>
<dbReference type="SUPFAM" id="SSF56935">
    <property type="entry name" value="Porins"/>
    <property type="match status" value="1"/>
</dbReference>
<accession>A0A939IME7</accession>
<gene>
    <name evidence="10" type="ORF">J0A66_08405</name>
</gene>
<dbReference type="PROSITE" id="PS52016">
    <property type="entry name" value="TONB_DEPENDENT_REC_3"/>
    <property type="match status" value="1"/>
</dbReference>
<dbReference type="Gene3D" id="2.40.170.20">
    <property type="entry name" value="TonB-dependent receptor, beta-barrel domain"/>
    <property type="match status" value="1"/>
</dbReference>
<feature type="signal peptide" evidence="8">
    <location>
        <begin position="1"/>
        <end position="30"/>
    </location>
</feature>
<name>A0A939IME7_9ALTE</name>
<evidence type="ECO:0000256" key="7">
    <source>
        <dbReference type="PROSITE-ProRule" id="PRU01360"/>
    </source>
</evidence>
<comment type="caution">
    <text evidence="10">The sequence shown here is derived from an EMBL/GenBank/DDBJ whole genome shotgun (WGS) entry which is preliminary data.</text>
</comment>
<dbReference type="InterPro" id="IPR057601">
    <property type="entry name" value="Oar-like_b-barrel"/>
</dbReference>
<protein>
    <submittedName>
        <fullName evidence="10">TonB-dependent receptor</fullName>
    </submittedName>
</protein>
<dbReference type="AlphaFoldDB" id="A0A939IME7"/>
<reference evidence="10" key="1">
    <citation type="submission" date="2021-03" db="EMBL/GenBank/DDBJ databases">
        <title>novel species isolated from a fishpond in China.</title>
        <authorList>
            <person name="Lu H."/>
            <person name="Cai Z."/>
        </authorList>
    </citation>
    <scope>NUCLEOTIDE SEQUENCE</scope>
    <source>
        <strain evidence="10">JCM 30855</strain>
    </source>
</reference>
<sequence length="991" mass="109737">MKQSNSGTTIRLSLLASAMALALATTPARAQDNTTGLLKGSVSNEAGQQLSGVTIQLRHLGRNFTRSIQTSDQGEYVLRALPVGDYQVQVLKDGKVLMDDYVISISLGQAQIFAPVVQGNKEIERIQVTGAMLRRVDTADSTAGITLDDDILDLMPVNTGFENVALLTPGVARNSEFSASSFGGASSAENGYFLNGMNISALRTGIGSIDLPWEAIAQTQVKTGGISAEYGRFIGGVVNAVSKSGSNDFQFGAEVRHDPGSLFSAHDTQWLPSGGMAINNMDYESSFSEANLWLSGPILEDKLFFYALLNPRQYNSDYANSAGTQFTEHEKRDDRWFVTLDWNISDDHVLTLTALDNSADKTYDTFAWSQDAGKGQSTGQILSNEGGKMYSVRYQGFITDNFSLSATLGRVEDSSRNIPTNQFPGVWDYVNLNGERIGSWTTSNLIDERYQRDQFRLDMTYLLDDHSIQFGVDGENLTVNYLEYQNGVGDARGWWEYRNYVAIPRIGLPAGTYVRQRQRDAGGETEVNALAFYIQDSWQVNDNLVLNTGLRYSNFENTATTGESYAELDGQIAPRVQLIWDPQGDGSSKLFATLGRYFQPISANMNIKQASGQRDVHYYYEPGQLNADGTPVLGADGSPSRGALVATNQVQSGEVDVQRIAAQDLGPMYSDEVTLGYERELGDSMKGGVRFVYRDLKQSIEDSDLGPVVAQWLEENGVANNAGEYYFYTLLNPGKDVTFLYDFDLDGNKERVELSAADLMLPEPKRRYLAWEFNLEGRATEDLQLYASYVWSHSWGMTEGLVRTDNGQADPGWTTSYDYADLMDHGYGNLPNDHRHAFKLSGIYDLTENWKLGFVARATSGSPVNKFSIHPQDVDTCAQPSLWANWCASQWYDEASFYDWDGTPAPRGSAGNLDWLYELDLSLTYVTQVYGGDLSFKATVYNPFNFDTPINVNEVAQVTLSDGSFAANPDWNSPTGLQKNRFVSLVARYEF</sequence>
<keyword evidence="6 7" id="KW-0998">Cell outer membrane</keyword>
<dbReference type="Gene3D" id="2.170.130.10">
    <property type="entry name" value="TonB-dependent receptor, plug domain"/>
    <property type="match status" value="1"/>
</dbReference>
<evidence type="ECO:0000313" key="10">
    <source>
        <dbReference type="EMBL" id="MBN7825238.1"/>
    </source>
</evidence>
<feature type="domain" description="TonB-dependent transporter Oar-like beta-barrel" evidence="9">
    <location>
        <begin position="324"/>
        <end position="563"/>
    </location>
</feature>
<dbReference type="Pfam" id="PF13620">
    <property type="entry name" value="CarboxypepD_reg"/>
    <property type="match status" value="1"/>
</dbReference>
<evidence type="ECO:0000256" key="4">
    <source>
        <dbReference type="ARBA" id="ARBA00022692"/>
    </source>
</evidence>
<proteinExistence type="inferred from homology"/>
<keyword evidence="10" id="KW-0675">Receptor</keyword>
<organism evidence="10 11">
    <name type="scientific">Bowmanella dokdonensis</name>
    <dbReference type="NCBI Taxonomy" id="751969"/>
    <lineage>
        <taxon>Bacteria</taxon>
        <taxon>Pseudomonadati</taxon>
        <taxon>Pseudomonadota</taxon>
        <taxon>Gammaproteobacteria</taxon>
        <taxon>Alteromonadales</taxon>
        <taxon>Alteromonadaceae</taxon>
        <taxon>Bowmanella</taxon>
    </lineage>
</organism>
<evidence type="ECO:0000256" key="8">
    <source>
        <dbReference type="SAM" id="SignalP"/>
    </source>
</evidence>
<feature type="domain" description="TonB-dependent transporter Oar-like beta-barrel" evidence="9">
    <location>
        <begin position="570"/>
        <end position="946"/>
    </location>
</feature>
<keyword evidence="2 7" id="KW-0813">Transport</keyword>
<dbReference type="InterPro" id="IPR036942">
    <property type="entry name" value="Beta-barrel_TonB_sf"/>
</dbReference>
<dbReference type="RefSeq" id="WP_206573356.1">
    <property type="nucleotide sequence ID" value="NZ_JAFKCV010000004.1"/>
</dbReference>